<feature type="transmembrane region" description="Helical" evidence="1">
    <location>
        <begin position="138"/>
        <end position="157"/>
    </location>
</feature>
<evidence type="ECO:0000313" key="2">
    <source>
        <dbReference type="EMBL" id="THF73950.1"/>
    </source>
</evidence>
<evidence type="ECO:0000313" key="3">
    <source>
        <dbReference type="Proteomes" id="UP000310636"/>
    </source>
</evidence>
<dbReference type="Proteomes" id="UP000310636">
    <property type="component" value="Unassembled WGS sequence"/>
</dbReference>
<comment type="caution">
    <text evidence="2">The sequence shown here is derived from an EMBL/GenBank/DDBJ whole genome shotgun (WGS) entry which is preliminary data.</text>
</comment>
<organism evidence="2 3">
    <name type="scientific">Cohnella fermenti</name>
    <dbReference type="NCBI Taxonomy" id="2565925"/>
    <lineage>
        <taxon>Bacteria</taxon>
        <taxon>Bacillati</taxon>
        <taxon>Bacillota</taxon>
        <taxon>Bacilli</taxon>
        <taxon>Bacillales</taxon>
        <taxon>Paenibacillaceae</taxon>
        <taxon>Cohnella</taxon>
    </lineage>
</organism>
<keyword evidence="1" id="KW-0472">Membrane</keyword>
<feature type="transmembrane region" description="Helical" evidence="1">
    <location>
        <begin position="163"/>
        <end position="183"/>
    </location>
</feature>
<evidence type="ECO:0008006" key="4">
    <source>
        <dbReference type="Google" id="ProtNLM"/>
    </source>
</evidence>
<keyword evidence="1" id="KW-1133">Transmembrane helix</keyword>
<sequence>MTEYIFGLDGMIAFWIMLVWGIAVYRTGRIAYSANYAHMRRRAFGAFLFVLLGAALVVLRIVTGLLEWPQTGWREWHSRFLVQMIPMVPICAYVLRTSVLRLWTLFAGIDVKADSSTTRIDPEQPLDAPARRKAADPALKVPIQLMAFVSALAFYLTCVAAEPIGWITAAGMVLLPVLSISTLQNRAKRRRRKIGRVDWVLPSIKARTSRGSFALALIAIGLTIWLAVVSDEDKLPGQNEVGGGTRLDPNADLVFDGAKLSKIEDSNLSYVNTQ</sequence>
<feature type="transmembrane region" description="Helical" evidence="1">
    <location>
        <begin position="213"/>
        <end position="230"/>
    </location>
</feature>
<gene>
    <name evidence="2" type="ORF">E6C55_27155</name>
</gene>
<dbReference type="OrthoDB" id="9822130at2"/>
<dbReference type="AlphaFoldDB" id="A0A4V3WDX2"/>
<feature type="transmembrane region" description="Helical" evidence="1">
    <location>
        <begin position="78"/>
        <end position="95"/>
    </location>
</feature>
<keyword evidence="1" id="KW-0812">Transmembrane</keyword>
<keyword evidence="3" id="KW-1185">Reference proteome</keyword>
<feature type="transmembrane region" description="Helical" evidence="1">
    <location>
        <begin position="6"/>
        <end position="25"/>
    </location>
</feature>
<dbReference type="EMBL" id="SSOB01000047">
    <property type="protein sequence ID" value="THF73950.1"/>
    <property type="molecule type" value="Genomic_DNA"/>
</dbReference>
<accession>A0A4V3WDX2</accession>
<protein>
    <recommendedName>
        <fullName evidence="4">Transmembrane protein</fullName>
    </recommendedName>
</protein>
<proteinExistence type="predicted"/>
<name>A0A4V3WDX2_9BACL</name>
<evidence type="ECO:0000256" key="1">
    <source>
        <dbReference type="SAM" id="Phobius"/>
    </source>
</evidence>
<feature type="transmembrane region" description="Helical" evidence="1">
    <location>
        <begin position="46"/>
        <end position="66"/>
    </location>
</feature>
<reference evidence="2 3" key="1">
    <citation type="submission" date="2019-04" db="EMBL/GenBank/DDBJ databases">
        <title>Cohnella sp. nov. isolated from preserved vegetables.</title>
        <authorList>
            <person name="Lin S.-Y."/>
            <person name="Hung M.-H."/>
            <person name="Young C.-C."/>
        </authorList>
    </citation>
    <scope>NUCLEOTIDE SEQUENCE [LARGE SCALE GENOMIC DNA]</scope>
    <source>
        <strain evidence="2 3">CC-MHH1044</strain>
    </source>
</reference>
<dbReference type="RefSeq" id="WP_136372983.1">
    <property type="nucleotide sequence ID" value="NZ_SSOB01000047.1"/>
</dbReference>